<evidence type="ECO:0000256" key="10">
    <source>
        <dbReference type="ARBA" id="ARBA00022824"/>
    </source>
</evidence>
<evidence type="ECO:0000256" key="5">
    <source>
        <dbReference type="ARBA" id="ARBA00013244"/>
    </source>
</evidence>
<dbReference type="GO" id="GO:0005789">
    <property type="term" value="C:endoplasmic reticulum membrane"/>
    <property type="evidence" value="ECO:0007669"/>
    <property type="project" value="UniProtKB-SubCell"/>
</dbReference>
<evidence type="ECO:0000313" key="19">
    <source>
        <dbReference type="Proteomes" id="UP000307173"/>
    </source>
</evidence>
<reference evidence="18 19" key="1">
    <citation type="journal article" date="2019" name="Front. Genet.">
        <title>Whole-Genome Sequencing of the Opportunistic Yeast Pathogen Candida inconspicua Uncovers Its Hybrid Origin.</title>
        <authorList>
            <person name="Mixao V."/>
            <person name="Hansen A.P."/>
            <person name="Saus E."/>
            <person name="Boekhout T."/>
            <person name="Lass-Florl C."/>
            <person name="Gabaldon T."/>
        </authorList>
    </citation>
    <scope>NUCLEOTIDE SEQUENCE [LARGE SCALE GENOMIC DNA]</scope>
    <source>
        <strain evidence="18 19">CBS 180</strain>
    </source>
</reference>
<comment type="function">
    <text evidence="16">Catalyzes the terminal and only committed step in triacylglycerol synthesis by using diacylglycerol and fatty acyl CoA as substrates.</text>
</comment>
<evidence type="ECO:0000256" key="1">
    <source>
        <dbReference type="ARBA" id="ARBA00004477"/>
    </source>
</evidence>
<feature type="compositionally biased region" description="Polar residues" evidence="17">
    <location>
        <begin position="1"/>
        <end position="17"/>
    </location>
</feature>
<dbReference type="PANTHER" id="PTHR12317">
    <property type="entry name" value="DIACYLGLYCEROL O-ACYLTRANSFERASE"/>
    <property type="match status" value="1"/>
</dbReference>
<evidence type="ECO:0000256" key="7">
    <source>
        <dbReference type="ARBA" id="ARBA00022679"/>
    </source>
</evidence>
<sequence>MESNSPSKISKTANCRSKPNDLTDSDSSDSTASSIEIKVHHKHSEVNRMKHVNPSNISLKSSIQSILVLLHNASIIMFCAMFFLAWCIPYLWPFMIYYTLFKYLFDRTPVNGQSWKRRSEWFRNLPFWKLLIDYYPISLHKLQDLSPTLEQIEDQVLRDSKLTRTGPKYIFGYHPHGIIATGVSTGFTNNAAGWTSLFPGILCYVTTLVNQFQVPFYRDYLMALGVTTVVKRNLKLLLDRGASIVIVVGGARESLMAKPGTNSIVLFRRKGFIRLALESIDEKGVCVVPVYGFGENDIFNVFSTDEFIKSEKKNKDEGEFESQNSSHHSNIVLKNLLVKIKKLIYNFQMFLKNRYGWTLPIVISRGVFNHDFGILPYRKPIRVVFGKPIKITRLHGRKIDDEITDDEVDYWHQKYIEGLYEVWDYGKNKFDLHDQQELEIIQ</sequence>
<dbReference type="STRING" id="52247.A0A4T0X409"/>
<evidence type="ECO:0000256" key="16">
    <source>
        <dbReference type="RuleBase" id="RU367023"/>
    </source>
</evidence>
<keyword evidence="13 16" id="KW-0472">Membrane</keyword>
<dbReference type="AlphaFoldDB" id="A0A4T0X409"/>
<evidence type="ECO:0000256" key="3">
    <source>
        <dbReference type="ARBA" id="ARBA00005189"/>
    </source>
</evidence>
<feature type="region of interest" description="Disordered" evidence="17">
    <location>
        <begin position="1"/>
        <end position="32"/>
    </location>
</feature>
<keyword evidence="6 16" id="KW-0444">Lipid biosynthesis</keyword>
<evidence type="ECO:0000313" key="18">
    <source>
        <dbReference type="EMBL" id="TID30161.1"/>
    </source>
</evidence>
<evidence type="ECO:0000256" key="2">
    <source>
        <dbReference type="ARBA" id="ARBA00004771"/>
    </source>
</evidence>
<dbReference type="GO" id="GO:0019432">
    <property type="term" value="P:triglyceride biosynthetic process"/>
    <property type="evidence" value="ECO:0007669"/>
    <property type="project" value="UniProtKB-UniRule"/>
</dbReference>
<dbReference type="SUPFAM" id="SSF69593">
    <property type="entry name" value="Glycerol-3-phosphate (1)-acyltransferase"/>
    <property type="match status" value="1"/>
</dbReference>
<protein>
    <recommendedName>
        <fullName evidence="5 16">Diacylglycerol O-acyltransferase</fullName>
        <ecNumber evidence="5 16">2.3.1.20</ecNumber>
    </recommendedName>
</protein>
<evidence type="ECO:0000256" key="17">
    <source>
        <dbReference type="SAM" id="MobiDB-lite"/>
    </source>
</evidence>
<dbReference type="EMBL" id="SELW01000187">
    <property type="protein sequence ID" value="TID30161.1"/>
    <property type="molecule type" value="Genomic_DNA"/>
</dbReference>
<evidence type="ECO:0000256" key="15">
    <source>
        <dbReference type="ARBA" id="ARBA00048109"/>
    </source>
</evidence>
<comment type="catalytic activity">
    <reaction evidence="15 16">
        <text>an acyl-CoA + a 1,2-diacyl-sn-glycerol = a triacyl-sn-glycerol + CoA</text>
        <dbReference type="Rhea" id="RHEA:10868"/>
        <dbReference type="ChEBI" id="CHEBI:17815"/>
        <dbReference type="ChEBI" id="CHEBI:57287"/>
        <dbReference type="ChEBI" id="CHEBI:58342"/>
        <dbReference type="ChEBI" id="CHEBI:64615"/>
        <dbReference type="EC" id="2.3.1.20"/>
    </reaction>
</comment>
<dbReference type="UniPathway" id="UPA00282"/>
<keyword evidence="14 16" id="KW-0012">Acyltransferase</keyword>
<comment type="similarity">
    <text evidence="4 16">Belongs to the diacylglycerol acyltransferase family.</text>
</comment>
<evidence type="ECO:0000256" key="11">
    <source>
        <dbReference type="ARBA" id="ARBA00022989"/>
    </source>
</evidence>
<gene>
    <name evidence="18" type="ORF">CANINC_001253</name>
</gene>
<keyword evidence="19" id="KW-1185">Reference proteome</keyword>
<keyword evidence="7" id="KW-0808">Transferase</keyword>
<dbReference type="PANTHER" id="PTHR12317:SF0">
    <property type="entry name" value="ACYLTRANSFERASE"/>
    <property type="match status" value="1"/>
</dbReference>
<evidence type="ECO:0000256" key="13">
    <source>
        <dbReference type="ARBA" id="ARBA00023136"/>
    </source>
</evidence>
<comment type="pathway">
    <text evidence="3">Lipid metabolism.</text>
</comment>
<dbReference type="Proteomes" id="UP000307173">
    <property type="component" value="Unassembled WGS sequence"/>
</dbReference>
<evidence type="ECO:0000256" key="6">
    <source>
        <dbReference type="ARBA" id="ARBA00022516"/>
    </source>
</evidence>
<organism evidence="18 19">
    <name type="scientific">Pichia inconspicua</name>
    <dbReference type="NCBI Taxonomy" id="52247"/>
    <lineage>
        <taxon>Eukaryota</taxon>
        <taxon>Fungi</taxon>
        <taxon>Dikarya</taxon>
        <taxon>Ascomycota</taxon>
        <taxon>Saccharomycotina</taxon>
        <taxon>Pichiomycetes</taxon>
        <taxon>Pichiales</taxon>
        <taxon>Pichiaceae</taxon>
        <taxon>Pichia</taxon>
    </lineage>
</organism>
<evidence type="ECO:0000256" key="9">
    <source>
        <dbReference type="ARBA" id="ARBA00022798"/>
    </source>
</evidence>
<comment type="caution">
    <text evidence="18">The sequence shown here is derived from an EMBL/GenBank/DDBJ whole genome shotgun (WGS) entry which is preliminary data.</text>
</comment>
<keyword evidence="12 16" id="KW-0443">Lipid metabolism</keyword>
<dbReference type="Pfam" id="PF03982">
    <property type="entry name" value="DAGAT"/>
    <property type="match status" value="2"/>
</dbReference>
<dbReference type="EC" id="2.3.1.20" evidence="5 16"/>
<keyword evidence="9" id="KW-0319">Glycerol metabolism</keyword>
<keyword evidence="8 16" id="KW-0812">Transmembrane</keyword>
<dbReference type="CDD" id="cd07987">
    <property type="entry name" value="LPLAT_MGAT-like"/>
    <property type="match status" value="1"/>
</dbReference>
<name>A0A4T0X409_9ASCO</name>
<dbReference type="GO" id="GO:0004144">
    <property type="term" value="F:diacylglycerol O-acyltransferase activity"/>
    <property type="evidence" value="ECO:0007669"/>
    <property type="project" value="UniProtKB-UniRule"/>
</dbReference>
<feature type="transmembrane region" description="Helical" evidence="16">
    <location>
        <begin position="66"/>
        <end position="92"/>
    </location>
</feature>
<accession>A0A4T0X409</accession>
<evidence type="ECO:0000256" key="8">
    <source>
        <dbReference type="ARBA" id="ARBA00022692"/>
    </source>
</evidence>
<comment type="subcellular location">
    <subcellularLocation>
        <location evidence="1 16">Endoplasmic reticulum membrane</location>
        <topology evidence="1 16">Multi-pass membrane protein</topology>
    </subcellularLocation>
</comment>
<comment type="caution">
    <text evidence="16">Lacks conserved residue(s) required for the propagation of feature annotation.</text>
</comment>
<comment type="pathway">
    <text evidence="2 16">Glycerolipid metabolism; triacylglycerol biosynthesis.</text>
</comment>
<evidence type="ECO:0000256" key="4">
    <source>
        <dbReference type="ARBA" id="ARBA00005420"/>
    </source>
</evidence>
<dbReference type="GO" id="GO:0006071">
    <property type="term" value="P:glycerol metabolic process"/>
    <property type="evidence" value="ECO:0007669"/>
    <property type="project" value="UniProtKB-UniRule"/>
</dbReference>
<dbReference type="OrthoDB" id="264532at2759"/>
<keyword evidence="10 16" id="KW-0256">Endoplasmic reticulum</keyword>
<keyword evidence="11 16" id="KW-1133">Transmembrane helix</keyword>
<proteinExistence type="inferred from homology"/>
<evidence type="ECO:0000256" key="12">
    <source>
        <dbReference type="ARBA" id="ARBA00023098"/>
    </source>
</evidence>
<dbReference type="InterPro" id="IPR007130">
    <property type="entry name" value="DAGAT"/>
</dbReference>
<evidence type="ECO:0000256" key="14">
    <source>
        <dbReference type="ARBA" id="ARBA00023315"/>
    </source>
</evidence>